<dbReference type="RefSeq" id="WP_091618282.1">
    <property type="nucleotide sequence ID" value="NZ_FOEF01000008.1"/>
</dbReference>
<organism evidence="1 2">
    <name type="scientific">Amycolatopsis saalfeldensis</name>
    <dbReference type="NCBI Taxonomy" id="394193"/>
    <lineage>
        <taxon>Bacteria</taxon>
        <taxon>Bacillati</taxon>
        <taxon>Actinomycetota</taxon>
        <taxon>Actinomycetes</taxon>
        <taxon>Pseudonocardiales</taxon>
        <taxon>Pseudonocardiaceae</taxon>
        <taxon>Amycolatopsis</taxon>
    </lineage>
</organism>
<dbReference type="AlphaFoldDB" id="A0A1H8XNK1"/>
<reference evidence="1 2" key="1">
    <citation type="submission" date="2016-10" db="EMBL/GenBank/DDBJ databases">
        <authorList>
            <person name="de Groot N.N."/>
        </authorList>
    </citation>
    <scope>NUCLEOTIDE SEQUENCE [LARGE SCALE GENOMIC DNA]</scope>
    <source>
        <strain evidence="1 2">DSM 44993</strain>
    </source>
</reference>
<dbReference type="STRING" id="394193.SAMN04489732_10859"/>
<keyword evidence="2" id="KW-1185">Reference proteome</keyword>
<dbReference type="OrthoDB" id="3629357at2"/>
<accession>A0A1H8XNK1</accession>
<sequence>MAVRLTTLFRREDEHTRVRRGIGHELRSRFGRSLIQAPLRTPMRWDTDVDLPTPRQPDLVRATRPLEARVDLTPLLHGLGSSRV</sequence>
<dbReference type="EMBL" id="FOEF01000008">
    <property type="protein sequence ID" value="SEP40868.1"/>
    <property type="molecule type" value="Genomic_DNA"/>
</dbReference>
<gene>
    <name evidence="1" type="ORF">SAMN04489732_10859</name>
</gene>
<evidence type="ECO:0000313" key="2">
    <source>
        <dbReference type="Proteomes" id="UP000198582"/>
    </source>
</evidence>
<name>A0A1H8XNK1_9PSEU</name>
<evidence type="ECO:0000313" key="1">
    <source>
        <dbReference type="EMBL" id="SEP40868.1"/>
    </source>
</evidence>
<protein>
    <submittedName>
        <fullName evidence="1">Uncharacterized protein</fullName>
    </submittedName>
</protein>
<proteinExistence type="predicted"/>
<dbReference type="Proteomes" id="UP000198582">
    <property type="component" value="Unassembled WGS sequence"/>
</dbReference>